<dbReference type="InterPro" id="IPR004561">
    <property type="entry name" value="IsoChor_synthase"/>
</dbReference>
<dbReference type="EMBL" id="AJYK02000043">
    <property type="protein sequence ID" value="OEF26966.1"/>
    <property type="molecule type" value="Genomic_DNA"/>
</dbReference>
<proteinExistence type="inferred from homology"/>
<comment type="pathway">
    <text evidence="5">Quinol/quinone metabolism; menaquinone biosynthesis.</text>
</comment>
<dbReference type="InterPro" id="IPR005801">
    <property type="entry name" value="ADC_synthase"/>
</dbReference>
<dbReference type="NCBIfam" id="TIGR00543">
    <property type="entry name" value="isochor_syn"/>
    <property type="match status" value="1"/>
</dbReference>
<dbReference type="UniPathway" id="UPA00079"/>
<dbReference type="STRING" id="1188252.A1QC_00945"/>
<keyword evidence="8" id="KW-1185">Reference proteome</keyword>
<feature type="active site" description="Proton acceptor" evidence="5">
    <location>
        <position position="185"/>
    </location>
</feature>
<dbReference type="PANTHER" id="PTHR47253:SF4">
    <property type="entry name" value="ISOCHORISMATE SYNTHASE 2, CHLOROPLASTIC"/>
    <property type="match status" value="1"/>
</dbReference>
<feature type="binding site" evidence="5">
    <location>
        <position position="413"/>
    </location>
    <ligand>
        <name>Mg(2+)</name>
        <dbReference type="ChEBI" id="CHEBI:18420"/>
    </ligand>
</feature>
<keyword evidence="5" id="KW-0474">Menaquinone biosynthesis</keyword>
<name>A0A1E5E3P3_9VIBR</name>
<evidence type="ECO:0000256" key="4">
    <source>
        <dbReference type="ARBA" id="ARBA00023235"/>
    </source>
</evidence>
<evidence type="ECO:0000259" key="6">
    <source>
        <dbReference type="Pfam" id="PF00425"/>
    </source>
</evidence>
<dbReference type="Proteomes" id="UP000094070">
    <property type="component" value="Unassembled WGS sequence"/>
</dbReference>
<feature type="active site" description="Proton donor" evidence="5">
    <location>
        <position position="235"/>
    </location>
</feature>
<evidence type="ECO:0000256" key="5">
    <source>
        <dbReference type="HAMAP-Rule" id="MF_01935"/>
    </source>
</evidence>
<evidence type="ECO:0000256" key="1">
    <source>
        <dbReference type="ARBA" id="ARBA00000799"/>
    </source>
</evidence>
<keyword evidence="3 5" id="KW-0460">Magnesium</keyword>
<dbReference type="EC" id="5.4.4.2" evidence="5"/>
<comment type="cofactor">
    <cofactor evidence="5">
        <name>Mg(2+)</name>
        <dbReference type="ChEBI" id="CHEBI:18420"/>
    </cofactor>
</comment>
<dbReference type="PANTHER" id="PTHR47253">
    <property type="match status" value="1"/>
</dbReference>
<dbReference type="GO" id="GO:0008909">
    <property type="term" value="F:isochorismate synthase activity"/>
    <property type="evidence" value="ECO:0007669"/>
    <property type="project" value="UniProtKB-UniRule"/>
</dbReference>
<feature type="binding site" evidence="5">
    <location>
        <position position="279"/>
    </location>
    <ligand>
        <name>Mg(2+)</name>
        <dbReference type="ChEBI" id="CHEBI:18420"/>
    </ligand>
</feature>
<feature type="domain" description="Chorismate-utilising enzyme C-terminal" evidence="6">
    <location>
        <begin position="165"/>
        <end position="417"/>
    </location>
</feature>
<evidence type="ECO:0000256" key="2">
    <source>
        <dbReference type="ARBA" id="ARBA00005297"/>
    </source>
</evidence>
<comment type="caution">
    <text evidence="7">The sequence shown here is derived from an EMBL/GenBank/DDBJ whole genome shotgun (WGS) entry which is preliminary data.</text>
</comment>
<dbReference type="AlphaFoldDB" id="A0A1E5E3P3"/>
<comment type="function">
    <text evidence="5">Catalyzes the conversion of chorismate to isochorismate.</text>
</comment>
<dbReference type="UniPathway" id="UPA01057">
    <property type="reaction ID" value="UER00163"/>
</dbReference>
<dbReference type="SUPFAM" id="SSF56322">
    <property type="entry name" value="ADC synthase"/>
    <property type="match status" value="1"/>
</dbReference>
<dbReference type="PRINTS" id="PR00095">
    <property type="entry name" value="ANTSNTHASEI"/>
</dbReference>
<comment type="similarity">
    <text evidence="2 5">Belongs to the isochorismate synthase family.</text>
</comment>
<reference evidence="7 8" key="1">
    <citation type="journal article" date="2012" name="Science">
        <title>Ecological populations of bacteria act as socially cohesive units of antibiotic production and resistance.</title>
        <authorList>
            <person name="Cordero O.X."/>
            <person name="Wildschutte H."/>
            <person name="Kirkup B."/>
            <person name="Proehl S."/>
            <person name="Ngo L."/>
            <person name="Hussain F."/>
            <person name="Le Roux F."/>
            <person name="Mincer T."/>
            <person name="Polz M.F."/>
        </authorList>
    </citation>
    <scope>NUCLEOTIDE SEQUENCE [LARGE SCALE GENOMIC DNA]</scope>
    <source>
        <strain evidence="7 8">1S-45</strain>
    </source>
</reference>
<dbReference type="RefSeq" id="WP_017025232.1">
    <property type="nucleotide sequence ID" value="NZ_AJYK02000043.1"/>
</dbReference>
<organism evidence="7 8">
    <name type="scientific">Vibrio rumoiensis 1S-45</name>
    <dbReference type="NCBI Taxonomy" id="1188252"/>
    <lineage>
        <taxon>Bacteria</taxon>
        <taxon>Pseudomonadati</taxon>
        <taxon>Pseudomonadota</taxon>
        <taxon>Gammaproteobacteria</taxon>
        <taxon>Vibrionales</taxon>
        <taxon>Vibrionaceae</taxon>
        <taxon>Vibrio</taxon>
    </lineage>
</organism>
<comment type="pathway">
    <text evidence="5">Quinol/quinone metabolism; 1,4-dihydroxy-2-naphthoate biosynthesis; 1,4-dihydroxy-2-naphthoate from chorismate: step 1/7.</text>
</comment>
<keyword evidence="5" id="KW-0479">Metal-binding</keyword>
<accession>A0A1E5E3P3</accession>
<comment type="catalytic activity">
    <reaction evidence="1 5">
        <text>chorismate = isochorismate</text>
        <dbReference type="Rhea" id="RHEA:18985"/>
        <dbReference type="ChEBI" id="CHEBI:29748"/>
        <dbReference type="ChEBI" id="CHEBI:29780"/>
        <dbReference type="EC" id="5.4.4.2"/>
    </reaction>
</comment>
<sequence>MSELNQVIESLIEKIIDGQVSSENRVSEPVNLPADFNATDWLQEQTLYPRFYWQSRDEREEVVALDQIHDFTDPIAAYAILGEQQRVWGGKSFDSEHANNHHQSSYFFLPKIELMRQDDQWTLNANLSSDFQSIIVALKNLKADYQLSAPLLPQASSVHYSPQFDEWKSILDKALSAIEDNQFEKVVLARETMVELKQPIYASQLLKASREKNRNSFHFLISLAPNDSFLGSTPERLYCRNGDMLETEALAGTTGRSDDLAEDKQLADWLLNDDKNLRENQIVVNDIIERLAPYAETIDVQPEAQLIQLRRVQHLKRHIHGNLSLGVKGVQLLTALQPTAAMAGLPREPSLNFIRINEPFTRGWYSGSVGYFSHNHAEFCVAIRSAVMSGNTVKLYAGAGIVLGSEAEYEWQELNRKTATLLNLISDYPIENDRCEDA</sequence>
<protein>
    <recommendedName>
        <fullName evidence="5">Isochorismate synthase MenF</fullName>
        <ecNumber evidence="5">5.4.4.2</ecNumber>
    </recommendedName>
    <alternativeName>
        <fullName evidence="5">Isochorismate mutase</fullName>
    </alternativeName>
</protein>
<evidence type="ECO:0000313" key="8">
    <source>
        <dbReference type="Proteomes" id="UP000094070"/>
    </source>
</evidence>
<dbReference type="eggNOG" id="COG1169">
    <property type="taxonomic scope" value="Bacteria"/>
</dbReference>
<dbReference type="OrthoDB" id="9806579at2"/>
<dbReference type="InterPro" id="IPR019999">
    <property type="entry name" value="Anth_synth_I-like"/>
</dbReference>
<dbReference type="InterPro" id="IPR034681">
    <property type="entry name" value="MenF"/>
</dbReference>
<dbReference type="HAMAP" id="MF_01935">
    <property type="entry name" value="MenF"/>
    <property type="match status" value="1"/>
</dbReference>
<evidence type="ECO:0000256" key="3">
    <source>
        <dbReference type="ARBA" id="ARBA00022842"/>
    </source>
</evidence>
<dbReference type="InterPro" id="IPR015890">
    <property type="entry name" value="Chorismate_C"/>
</dbReference>
<evidence type="ECO:0000313" key="7">
    <source>
        <dbReference type="EMBL" id="OEF26966.1"/>
    </source>
</evidence>
<gene>
    <name evidence="5" type="primary">menF</name>
    <name evidence="7" type="ORF">A1QC_00945</name>
</gene>
<dbReference type="Pfam" id="PF00425">
    <property type="entry name" value="Chorismate_bind"/>
    <property type="match status" value="1"/>
</dbReference>
<dbReference type="GO" id="GO:0009234">
    <property type="term" value="P:menaquinone biosynthetic process"/>
    <property type="evidence" value="ECO:0007669"/>
    <property type="project" value="UniProtKB-UniRule"/>
</dbReference>
<dbReference type="GO" id="GO:0000287">
    <property type="term" value="F:magnesium ion binding"/>
    <property type="evidence" value="ECO:0007669"/>
    <property type="project" value="UniProtKB-UniRule"/>
</dbReference>
<dbReference type="InterPro" id="IPR044250">
    <property type="entry name" value="MenF-like"/>
</dbReference>
<dbReference type="Gene3D" id="3.60.120.10">
    <property type="entry name" value="Anthranilate synthase"/>
    <property type="match status" value="1"/>
</dbReference>
<keyword evidence="4 5" id="KW-0413">Isomerase</keyword>